<evidence type="ECO:0000313" key="6">
    <source>
        <dbReference type="Proteomes" id="UP000285317"/>
    </source>
</evidence>
<dbReference type="EMBL" id="CP028137">
    <property type="protein sequence ID" value="AZZ52597.1"/>
    <property type="molecule type" value="Genomic_DNA"/>
</dbReference>
<dbReference type="InterPro" id="IPR016032">
    <property type="entry name" value="Sig_transdc_resp-reg_C-effctor"/>
</dbReference>
<dbReference type="GO" id="GO:0000160">
    <property type="term" value="P:phosphorelay signal transduction system"/>
    <property type="evidence" value="ECO:0007669"/>
    <property type="project" value="InterPro"/>
</dbReference>
<sequence length="248" mass="26965">MLPRPGEPTSGSSARAAESRSVEARSAETPSADGGPRPVRLGILDDHELLLDSMSSWIAANAPDFELVVSAGTWMELVTSTVFPTQVVLMDFELSEPISIEARIRTCRAAGATVIVLAEREDDEIRERSLRAGAARHLTKAQSMQDVMEAARSAMAMRSTAGSASQWRPLPIGVAAQQRPRLSAGELEALRHYVAGASTPEVAARMNVQFETAKTYLRRVRQKYAKIGRPASRRADLIRRAAEDGLLE</sequence>
<evidence type="ECO:0000259" key="4">
    <source>
        <dbReference type="PROSITE" id="PS50110"/>
    </source>
</evidence>
<proteinExistence type="predicted"/>
<dbReference type="InterPro" id="IPR001789">
    <property type="entry name" value="Sig_transdc_resp-reg_receiver"/>
</dbReference>
<dbReference type="GO" id="GO:0006355">
    <property type="term" value="P:regulation of DNA-templated transcription"/>
    <property type="evidence" value="ECO:0007669"/>
    <property type="project" value="InterPro"/>
</dbReference>
<dbReference type="InterPro" id="IPR011006">
    <property type="entry name" value="CheY-like_superfamily"/>
</dbReference>
<feature type="modified residue" description="4-aspartylphosphate" evidence="2">
    <location>
        <position position="91"/>
    </location>
</feature>
<dbReference type="AlphaFoldDB" id="A0A3T0T1S2"/>
<dbReference type="SUPFAM" id="SSF46894">
    <property type="entry name" value="C-terminal effector domain of the bipartite response regulators"/>
    <property type="match status" value="1"/>
</dbReference>
<dbReference type="SUPFAM" id="SSF52172">
    <property type="entry name" value="CheY-like"/>
    <property type="match status" value="1"/>
</dbReference>
<dbReference type="InterPro" id="IPR039420">
    <property type="entry name" value="WalR-like"/>
</dbReference>
<feature type="domain" description="Response regulatory" evidence="4">
    <location>
        <begin position="40"/>
        <end position="155"/>
    </location>
</feature>
<feature type="compositionally biased region" description="Basic and acidic residues" evidence="3">
    <location>
        <begin position="17"/>
        <end position="26"/>
    </location>
</feature>
<dbReference type="PANTHER" id="PTHR43214">
    <property type="entry name" value="TWO-COMPONENT RESPONSE REGULATOR"/>
    <property type="match status" value="1"/>
</dbReference>
<dbReference type="PROSITE" id="PS50110">
    <property type="entry name" value="RESPONSE_REGULATORY"/>
    <property type="match status" value="1"/>
</dbReference>
<accession>A0A3T0T1S2</accession>
<keyword evidence="2" id="KW-0597">Phosphoprotein</keyword>
<dbReference type="Proteomes" id="UP000285317">
    <property type="component" value="Chromosome"/>
</dbReference>
<evidence type="ECO:0000256" key="3">
    <source>
        <dbReference type="SAM" id="MobiDB-lite"/>
    </source>
</evidence>
<gene>
    <name evidence="5" type="ORF">C1I64_11460</name>
</gene>
<organism evidence="5 6">
    <name type="scientific">Rathayibacter festucae DSM 15932</name>
    <dbReference type="NCBI Taxonomy" id="1328866"/>
    <lineage>
        <taxon>Bacteria</taxon>
        <taxon>Bacillati</taxon>
        <taxon>Actinomycetota</taxon>
        <taxon>Actinomycetes</taxon>
        <taxon>Micrococcales</taxon>
        <taxon>Microbacteriaceae</taxon>
        <taxon>Rathayibacter</taxon>
    </lineage>
</organism>
<dbReference type="InterPro" id="IPR036388">
    <property type="entry name" value="WH-like_DNA-bd_sf"/>
</dbReference>
<feature type="region of interest" description="Disordered" evidence="3">
    <location>
        <begin position="1"/>
        <end position="39"/>
    </location>
</feature>
<keyword evidence="1 5" id="KW-0238">DNA-binding</keyword>
<evidence type="ECO:0000256" key="2">
    <source>
        <dbReference type="PROSITE-ProRule" id="PRU00169"/>
    </source>
</evidence>
<dbReference type="GO" id="GO:0003677">
    <property type="term" value="F:DNA binding"/>
    <property type="evidence" value="ECO:0007669"/>
    <property type="project" value="UniProtKB-KW"/>
</dbReference>
<dbReference type="KEGG" id="rfs:C1I64_11460"/>
<evidence type="ECO:0000256" key="1">
    <source>
        <dbReference type="ARBA" id="ARBA00023125"/>
    </source>
</evidence>
<dbReference type="Gene3D" id="1.10.10.10">
    <property type="entry name" value="Winged helix-like DNA-binding domain superfamily/Winged helix DNA-binding domain"/>
    <property type="match status" value="1"/>
</dbReference>
<protein>
    <submittedName>
        <fullName evidence="5">DNA-binding response regulator</fullName>
    </submittedName>
</protein>
<dbReference type="PANTHER" id="PTHR43214:SF43">
    <property type="entry name" value="TWO-COMPONENT RESPONSE REGULATOR"/>
    <property type="match status" value="1"/>
</dbReference>
<evidence type="ECO:0000313" key="5">
    <source>
        <dbReference type="EMBL" id="AZZ52597.1"/>
    </source>
</evidence>
<reference evidence="5 6" key="1">
    <citation type="submission" date="2018-03" db="EMBL/GenBank/DDBJ databases">
        <title>Bacteriophage NCPPB3778 and a type I-E CRISPR drive the evolution of the US Biological Select Agent, Rathayibacter toxicus.</title>
        <authorList>
            <person name="Davis E.W.II."/>
            <person name="Tabima J.F."/>
            <person name="Weisberg A.J."/>
            <person name="Dantas Lopes L."/>
            <person name="Wiseman M.S."/>
            <person name="Wiseman M.S."/>
            <person name="Pupko T."/>
            <person name="Belcher M.S."/>
            <person name="Sechler A.J."/>
            <person name="Tancos M.A."/>
            <person name="Schroeder B.K."/>
            <person name="Murray T.D."/>
            <person name="Luster D.G."/>
            <person name="Schneider W.L."/>
            <person name="Rogers E."/>
            <person name="Andreote F.D."/>
            <person name="Grunwald N.J."/>
            <person name="Putnam M.L."/>
            <person name="Chang J.H."/>
        </authorList>
    </citation>
    <scope>NUCLEOTIDE SEQUENCE [LARGE SCALE GENOMIC DNA]</scope>
    <source>
        <strain evidence="5 6">DSM 15932</strain>
    </source>
</reference>
<dbReference type="Gene3D" id="3.40.50.2300">
    <property type="match status" value="1"/>
</dbReference>
<dbReference type="RefSeq" id="WP_127887285.1">
    <property type="nucleotide sequence ID" value="NZ_CP028137.1"/>
</dbReference>
<name>A0A3T0T1S2_9MICO</name>